<evidence type="ECO:0000313" key="3">
    <source>
        <dbReference type="Proteomes" id="UP000694580"/>
    </source>
</evidence>
<evidence type="ECO:0000313" key="2">
    <source>
        <dbReference type="Ensembl" id="ENSDCDP00010003355.1"/>
    </source>
</evidence>
<dbReference type="Ensembl" id="ENSDCDT00010003486.1">
    <property type="protein sequence ID" value="ENSDCDP00010003355.1"/>
    <property type="gene ID" value="ENSDCDG00010001546.1"/>
</dbReference>
<organism evidence="2 3">
    <name type="scientific">Denticeps clupeoides</name>
    <name type="common">denticle herring</name>
    <dbReference type="NCBI Taxonomy" id="299321"/>
    <lineage>
        <taxon>Eukaryota</taxon>
        <taxon>Metazoa</taxon>
        <taxon>Chordata</taxon>
        <taxon>Craniata</taxon>
        <taxon>Vertebrata</taxon>
        <taxon>Euteleostomi</taxon>
        <taxon>Actinopterygii</taxon>
        <taxon>Neopterygii</taxon>
        <taxon>Teleostei</taxon>
        <taxon>Clupei</taxon>
        <taxon>Clupeiformes</taxon>
        <taxon>Denticipitoidei</taxon>
        <taxon>Denticipitidae</taxon>
        <taxon>Denticeps</taxon>
    </lineage>
</organism>
<reference evidence="2 3" key="1">
    <citation type="submission" date="2020-06" db="EMBL/GenBank/DDBJ databases">
        <authorList>
            <consortium name="Wellcome Sanger Institute Data Sharing"/>
        </authorList>
    </citation>
    <scope>NUCLEOTIDE SEQUENCE [LARGE SCALE GENOMIC DNA]</scope>
</reference>
<reference evidence="2" key="2">
    <citation type="submission" date="2025-08" db="UniProtKB">
        <authorList>
            <consortium name="Ensembl"/>
        </authorList>
    </citation>
    <scope>IDENTIFICATION</scope>
</reference>
<dbReference type="GeneTree" id="ENSGT00510000050415"/>
<proteinExistence type="predicted"/>
<feature type="region of interest" description="Disordered" evidence="1">
    <location>
        <begin position="232"/>
        <end position="253"/>
    </location>
</feature>
<dbReference type="AlphaFoldDB" id="A0AAY4A5U0"/>
<protein>
    <recommendedName>
        <fullName evidence="4">RING-type domain-containing protein</fullName>
    </recommendedName>
</protein>
<dbReference type="Proteomes" id="UP000694580">
    <property type="component" value="Chromosome 1"/>
</dbReference>
<accession>A0AAY4A5U0</accession>
<keyword evidence="3" id="KW-1185">Reference proteome</keyword>
<evidence type="ECO:0008006" key="4">
    <source>
        <dbReference type="Google" id="ProtNLM"/>
    </source>
</evidence>
<sequence>MYLHMEIFLRNESESWSVRKNSPRRKIQKLSESNDLKFVTRRDDISKMSNMLYTTAKDYKPFITFSAKLTSKTNLRFQCSSFGCPLTDGTVKKCRASWSYEEVRRVALLTDEEQNDFEEKIARMAALENCEYKSCPGCQTCVERKNLTNLCVHCTVCTDLNGRTFYFCWQCLQKWNGPYSRRDRCDNEGCVNPDVAKLQKCKDTTLVHAQNVAFPSLHACPKCGRWSSASSAYNTPRTGGVAPRQASIPVWQK</sequence>
<evidence type="ECO:0000256" key="1">
    <source>
        <dbReference type="SAM" id="MobiDB-lite"/>
    </source>
</evidence>
<name>A0AAY4A5U0_9TELE</name>
<reference evidence="2" key="3">
    <citation type="submission" date="2025-09" db="UniProtKB">
        <authorList>
            <consortium name="Ensembl"/>
        </authorList>
    </citation>
    <scope>IDENTIFICATION</scope>
</reference>